<dbReference type="Proteomes" id="UP000315343">
    <property type="component" value="Unassembled WGS sequence"/>
</dbReference>
<reference evidence="2 3" key="1">
    <citation type="submission" date="2019-07" db="EMBL/GenBank/DDBJ databases">
        <title>Genomic Encyclopedia of Type Strains, Phase I: the one thousand microbial genomes (KMG-I) project.</title>
        <authorList>
            <person name="Kyrpides N."/>
        </authorList>
    </citation>
    <scope>NUCLEOTIDE SEQUENCE [LARGE SCALE GENOMIC DNA]</scope>
    <source>
        <strain evidence="2 3">DSM 13558</strain>
    </source>
</reference>
<keyword evidence="3" id="KW-1185">Reference proteome</keyword>
<evidence type="ECO:0000256" key="1">
    <source>
        <dbReference type="SAM" id="Phobius"/>
    </source>
</evidence>
<protein>
    <submittedName>
        <fullName evidence="2">Heptaprenyl diphosphate synthase</fullName>
    </submittedName>
</protein>
<proteinExistence type="predicted"/>
<keyword evidence="1" id="KW-0472">Membrane</keyword>
<organism evidence="2 3">
    <name type="scientific">Sedimentibacter saalensis</name>
    <dbReference type="NCBI Taxonomy" id="130788"/>
    <lineage>
        <taxon>Bacteria</taxon>
        <taxon>Bacillati</taxon>
        <taxon>Bacillota</taxon>
        <taxon>Tissierellia</taxon>
        <taxon>Sedimentibacter</taxon>
    </lineage>
</organism>
<keyword evidence="1" id="KW-0812">Transmembrane</keyword>
<dbReference type="Pfam" id="PF07456">
    <property type="entry name" value="Hpre_diP_synt_I"/>
    <property type="match status" value="1"/>
</dbReference>
<dbReference type="RefSeq" id="WP_019229410.1">
    <property type="nucleotide sequence ID" value="NZ_DAMBUX010000001.1"/>
</dbReference>
<dbReference type="Gene3D" id="1.10.1760.20">
    <property type="match status" value="1"/>
</dbReference>
<feature type="transmembrane region" description="Helical" evidence="1">
    <location>
        <begin position="103"/>
        <end position="127"/>
    </location>
</feature>
<comment type="caution">
    <text evidence="2">The sequence shown here is derived from an EMBL/GenBank/DDBJ whole genome shotgun (WGS) entry which is preliminary data.</text>
</comment>
<dbReference type="PIRSF" id="PIRSF027391">
    <property type="entry name" value="Hpre_diP_synt_I"/>
    <property type="match status" value="1"/>
</dbReference>
<dbReference type="OrthoDB" id="9799095at2"/>
<evidence type="ECO:0000313" key="3">
    <source>
        <dbReference type="Proteomes" id="UP000315343"/>
    </source>
</evidence>
<evidence type="ECO:0000313" key="2">
    <source>
        <dbReference type="EMBL" id="TWH79861.1"/>
    </source>
</evidence>
<dbReference type="EMBL" id="VLKH01000005">
    <property type="protein sequence ID" value="TWH79861.1"/>
    <property type="molecule type" value="Genomic_DNA"/>
</dbReference>
<gene>
    <name evidence="2" type="ORF">LY60_02180</name>
</gene>
<sequence>MNKLQRYIFLSLLTAAALILSILEGMIPLPYIAPGAKLGLSNIVTMTVIVVFGFKDAMLVVILRCILLMLVATNPVTFIYSLASGIMSTVAMSLGLKYCKKLSFIGVSVLGAMTHNATQVTVAAIIFGTFNLYYYMPVLSLVSIFTGCFVGYSSIFVSDNLNRTLLRLRREV</sequence>
<dbReference type="AlphaFoldDB" id="A0A562J9I7"/>
<dbReference type="InterPro" id="IPR014535">
    <property type="entry name" value="Hpre_diP_synt_I"/>
</dbReference>
<dbReference type="InterPro" id="IPR010898">
    <property type="entry name" value="Hpre_diP_synth_I"/>
</dbReference>
<name>A0A562J9I7_9FIRM</name>
<accession>A0A562J9I7</accession>
<feature type="transmembrane region" description="Helical" evidence="1">
    <location>
        <begin position="43"/>
        <end position="72"/>
    </location>
</feature>
<keyword evidence="1" id="KW-1133">Transmembrane helix</keyword>
<feature type="transmembrane region" description="Helical" evidence="1">
    <location>
        <begin position="6"/>
        <end position="31"/>
    </location>
</feature>
<feature type="transmembrane region" description="Helical" evidence="1">
    <location>
        <begin position="133"/>
        <end position="157"/>
    </location>
</feature>